<comment type="caution">
    <text evidence="1">The sequence shown here is derived from an EMBL/GenBank/DDBJ whole genome shotgun (WGS) entry which is preliminary data.</text>
</comment>
<dbReference type="Proteomes" id="UP000193498">
    <property type="component" value="Unassembled WGS sequence"/>
</dbReference>
<sequence length="151" mass="16921">MRTWSNSTTKNCIDMQPSRRFTVGEYIGNSLYSLCLDEFPMFCHQLAHKSVVLNNTRHPLGVCSWVAACGASLLPFRVKGGIVPHRRVLISWKETFLVPESLRDVITVLHFYSALTSTTVLPDTRIILSKTLITHADGQANKYGGVRLIES</sequence>
<proteinExistence type="predicted"/>
<reference evidence="1 2" key="1">
    <citation type="submission" date="2016-07" db="EMBL/GenBank/DDBJ databases">
        <title>Pervasive Adenine N6-methylation of Active Genes in Fungi.</title>
        <authorList>
            <consortium name="DOE Joint Genome Institute"/>
            <person name="Mondo S.J."/>
            <person name="Dannebaum R.O."/>
            <person name="Kuo R.C."/>
            <person name="Labutti K."/>
            <person name="Haridas S."/>
            <person name="Kuo A."/>
            <person name="Salamov A."/>
            <person name="Ahrendt S.R."/>
            <person name="Lipzen A."/>
            <person name="Sullivan W."/>
            <person name="Andreopoulos W.B."/>
            <person name="Clum A."/>
            <person name="Lindquist E."/>
            <person name="Daum C."/>
            <person name="Ramamoorthy G.K."/>
            <person name="Gryganskyi A."/>
            <person name="Culley D."/>
            <person name="Magnuson J.K."/>
            <person name="James T.Y."/>
            <person name="O'Malley M.A."/>
            <person name="Stajich J.E."/>
            <person name="Spatafora J.W."/>
            <person name="Visel A."/>
            <person name="Grigoriev I.V."/>
        </authorList>
    </citation>
    <scope>NUCLEOTIDE SEQUENCE [LARGE SCALE GENOMIC DNA]</scope>
    <source>
        <strain evidence="1 2">CBS 931.73</strain>
    </source>
</reference>
<name>A0A1Y1YPL6_9FUNG</name>
<evidence type="ECO:0000313" key="2">
    <source>
        <dbReference type="Proteomes" id="UP000193498"/>
    </source>
</evidence>
<dbReference type="EMBL" id="MCFE01000096">
    <property type="protein sequence ID" value="ORX99524.1"/>
    <property type="molecule type" value="Genomic_DNA"/>
</dbReference>
<protein>
    <submittedName>
        <fullName evidence="1">Uncharacterized protein</fullName>
    </submittedName>
</protein>
<gene>
    <name evidence="1" type="ORF">K493DRAFT_109788</name>
</gene>
<evidence type="ECO:0000313" key="1">
    <source>
        <dbReference type="EMBL" id="ORX99524.1"/>
    </source>
</evidence>
<dbReference type="AlphaFoldDB" id="A0A1Y1YPL6"/>
<keyword evidence="2" id="KW-1185">Reference proteome</keyword>
<dbReference type="InParanoid" id="A0A1Y1YPL6"/>
<accession>A0A1Y1YPL6</accession>
<organism evidence="1 2">
    <name type="scientific">Basidiobolus meristosporus CBS 931.73</name>
    <dbReference type="NCBI Taxonomy" id="1314790"/>
    <lineage>
        <taxon>Eukaryota</taxon>
        <taxon>Fungi</taxon>
        <taxon>Fungi incertae sedis</taxon>
        <taxon>Zoopagomycota</taxon>
        <taxon>Entomophthoromycotina</taxon>
        <taxon>Basidiobolomycetes</taxon>
        <taxon>Basidiobolales</taxon>
        <taxon>Basidiobolaceae</taxon>
        <taxon>Basidiobolus</taxon>
    </lineage>
</organism>